<proteinExistence type="predicted"/>
<evidence type="ECO:0000259" key="2">
    <source>
        <dbReference type="PROSITE" id="PS51819"/>
    </source>
</evidence>
<dbReference type="PANTHER" id="PTHR43279:SF1">
    <property type="entry name" value="CATECHOL-2,3-DIOXYGENASE"/>
    <property type="match status" value="1"/>
</dbReference>
<dbReference type="InterPro" id="IPR037523">
    <property type="entry name" value="VOC_core"/>
</dbReference>
<protein>
    <submittedName>
        <fullName evidence="3">Glyoxalase family protein</fullName>
        <ecNumber evidence="3">1.13.11.2</ecNumber>
    </submittedName>
</protein>
<evidence type="ECO:0000256" key="1">
    <source>
        <dbReference type="ARBA" id="ARBA00022723"/>
    </source>
</evidence>
<dbReference type="EC" id="1.13.11.2" evidence="3"/>
<dbReference type="GO" id="GO:0046872">
    <property type="term" value="F:metal ion binding"/>
    <property type="evidence" value="ECO:0007669"/>
    <property type="project" value="UniProtKB-KW"/>
</dbReference>
<sequence>MKKANNRQHPVIGTVDLIVENLEHTLAFYINVLGFQVLDQTASSASLTADGKTPLLTLEQPEDVKPRKRTTGLYHIAFLLPDRSDLANIVHYFIQTSAQLQGASDHHVSEALYLSDPEGNGIEIYIDREPNTWKWDGDQVYMTTQALDVEDLLKNASDEGWQGMPTGTIVGHIHLQVAELEKTKEFYCEGLGFDAVLNYGSQALFVSKERYHHHIGLNIWNSGGAPAPAKNSAGLKWFTIIFPNNAIMSEAVNRLRKINAWISESDGEVTIKDPSGIYIRLITEENER</sequence>
<dbReference type="STRING" id="1348624.GCA_001591545_02887"/>
<name>A0A2X4WKA5_LEDLE</name>
<dbReference type="EMBL" id="LS483476">
    <property type="protein sequence ID" value="SQI63349.1"/>
    <property type="molecule type" value="Genomic_DNA"/>
</dbReference>
<accession>A0A2X4WKA5</accession>
<dbReference type="PROSITE" id="PS00934">
    <property type="entry name" value="GLYOXALASE_I_1"/>
    <property type="match status" value="1"/>
</dbReference>
<dbReference type="Pfam" id="PF00903">
    <property type="entry name" value="Glyoxalase"/>
    <property type="match status" value="2"/>
</dbReference>
<dbReference type="SUPFAM" id="SSF54593">
    <property type="entry name" value="Glyoxalase/Bleomycin resistance protein/Dihydroxybiphenyl dioxygenase"/>
    <property type="match status" value="2"/>
</dbReference>
<dbReference type="PROSITE" id="PS51819">
    <property type="entry name" value="VOC"/>
    <property type="match status" value="1"/>
</dbReference>
<gene>
    <name evidence="3" type="primary">catE</name>
    <name evidence="3" type="ORF">NCTC4824_04051</name>
</gene>
<dbReference type="InterPro" id="IPR004360">
    <property type="entry name" value="Glyas_Fos-R_dOase_dom"/>
</dbReference>
<evidence type="ECO:0000313" key="4">
    <source>
        <dbReference type="Proteomes" id="UP000249134"/>
    </source>
</evidence>
<dbReference type="GO" id="GO:0004462">
    <property type="term" value="F:lactoylglutathione lyase activity"/>
    <property type="evidence" value="ECO:0007669"/>
    <property type="project" value="InterPro"/>
</dbReference>
<dbReference type="InterPro" id="IPR018146">
    <property type="entry name" value="Glyoxalase_1_CS"/>
</dbReference>
<dbReference type="AlphaFoldDB" id="A0A2X4WKA5"/>
<keyword evidence="3" id="KW-0560">Oxidoreductase</keyword>
<evidence type="ECO:0000313" key="3">
    <source>
        <dbReference type="EMBL" id="SQI63349.1"/>
    </source>
</evidence>
<dbReference type="RefSeq" id="WP_066143509.1">
    <property type="nucleotide sequence ID" value="NZ_CBCSGM010000004.1"/>
</dbReference>
<keyword evidence="1" id="KW-0479">Metal-binding</keyword>
<dbReference type="Proteomes" id="UP000249134">
    <property type="component" value="Chromosome 1"/>
</dbReference>
<reference evidence="3 4" key="1">
    <citation type="submission" date="2018-06" db="EMBL/GenBank/DDBJ databases">
        <authorList>
            <consortium name="Pathogen Informatics"/>
            <person name="Doyle S."/>
        </authorList>
    </citation>
    <scope>NUCLEOTIDE SEQUENCE [LARGE SCALE GENOMIC DNA]</scope>
    <source>
        <strain evidence="3 4">NCTC4824</strain>
    </source>
</reference>
<organism evidence="3 4">
    <name type="scientific">Lederbergia lenta</name>
    <name type="common">Bacillus lentus</name>
    <dbReference type="NCBI Taxonomy" id="1467"/>
    <lineage>
        <taxon>Bacteria</taxon>
        <taxon>Bacillati</taxon>
        <taxon>Bacillota</taxon>
        <taxon>Bacilli</taxon>
        <taxon>Bacillales</taxon>
        <taxon>Bacillaceae</taxon>
        <taxon>Lederbergia</taxon>
    </lineage>
</organism>
<dbReference type="KEGG" id="blen:NCTC4824_04051"/>
<dbReference type="Gene3D" id="3.10.180.10">
    <property type="entry name" value="2,3-Dihydroxybiphenyl 1,2-Dioxygenase, domain 1"/>
    <property type="match status" value="2"/>
</dbReference>
<dbReference type="InterPro" id="IPR029068">
    <property type="entry name" value="Glyas_Bleomycin-R_OHBP_Dase"/>
</dbReference>
<dbReference type="GO" id="GO:0018577">
    <property type="term" value="F:catechol 2,3-dioxygenase activity"/>
    <property type="evidence" value="ECO:0007669"/>
    <property type="project" value="UniProtKB-EC"/>
</dbReference>
<dbReference type="PANTHER" id="PTHR43279">
    <property type="entry name" value="CATECHOL-2,3-DIOXYGENASE"/>
    <property type="match status" value="1"/>
</dbReference>
<feature type="domain" description="VOC" evidence="2">
    <location>
        <begin position="11"/>
        <end position="127"/>
    </location>
</feature>
<keyword evidence="4" id="KW-1185">Reference proteome</keyword>